<evidence type="ECO:0000256" key="1">
    <source>
        <dbReference type="SAM" id="MobiDB-lite"/>
    </source>
</evidence>
<gene>
    <name evidence="2" type="ORF">AVDCRST_MAG80-79</name>
</gene>
<feature type="compositionally biased region" description="Basic and acidic residues" evidence="1">
    <location>
        <begin position="55"/>
        <end position="71"/>
    </location>
</feature>
<feature type="region of interest" description="Disordered" evidence="1">
    <location>
        <begin position="1"/>
        <end position="187"/>
    </location>
</feature>
<feature type="compositionally biased region" description="Basic residues" evidence="1">
    <location>
        <begin position="74"/>
        <end position="99"/>
    </location>
</feature>
<dbReference type="AlphaFoldDB" id="A0A6J4PRB5"/>
<dbReference type="EC" id="2.6.1.85" evidence="2"/>
<protein>
    <submittedName>
        <fullName evidence="2">Anthranilate synthase, amidotransferase component @ Para-aminobenzoate synthase, amidotransferase component</fullName>
        <ecNumber evidence="2">2.6.1.85</ecNumber>
        <ecNumber evidence="2">4.1.3.27</ecNumber>
    </submittedName>
</protein>
<keyword evidence="2" id="KW-0456">Lyase</keyword>
<name>A0A6J4PRB5_9ACTN</name>
<feature type="compositionally biased region" description="Basic and acidic residues" evidence="1">
    <location>
        <begin position="167"/>
        <end position="179"/>
    </location>
</feature>
<feature type="non-terminal residue" evidence="2">
    <location>
        <position position="187"/>
    </location>
</feature>
<feature type="compositionally biased region" description="Basic and acidic residues" evidence="1">
    <location>
        <begin position="100"/>
        <end position="109"/>
    </location>
</feature>
<evidence type="ECO:0000313" key="2">
    <source>
        <dbReference type="EMBL" id="CAA9423305.1"/>
    </source>
</evidence>
<accession>A0A6J4PRB5</accession>
<keyword evidence="2" id="KW-0032">Aminotransferase</keyword>
<reference evidence="2" key="1">
    <citation type="submission" date="2020-02" db="EMBL/GenBank/DDBJ databases">
        <authorList>
            <person name="Meier V. D."/>
        </authorList>
    </citation>
    <scope>NUCLEOTIDE SEQUENCE</scope>
    <source>
        <strain evidence="2">AVDCRST_MAG80</strain>
    </source>
</reference>
<feature type="non-terminal residue" evidence="2">
    <location>
        <position position="1"/>
    </location>
</feature>
<dbReference type="EC" id="4.1.3.27" evidence="2"/>
<organism evidence="2">
    <name type="scientific">uncultured Rubrobacteraceae bacterium</name>
    <dbReference type="NCBI Taxonomy" id="349277"/>
    <lineage>
        <taxon>Bacteria</taxon>
        <taxon>Bacillati</taxon>
        <taxon>Actinomycetota</taxon>
        <taxon>Rubrobacteria</taxon>
        <taxon>Rubrobacterales</taxon>
        <taxon>Rubrobacteraceae</taxon>
        <taxon>environmental samples</taxon>
    </lineage>
</organism>
<sequence length="187" mass="20574">AGSGNRQLRFLHVQPRAVSRGARSRGPSPAQRRALARGDPRAPPGPDSHLARPVYPERGRDLARGHREGPRRGPGARRLPRPPGHRSGLRRKGRARGARTRQDREDNARRRGGVQGSAAGLRGDPLSLARHRAGLGARVPHRNQPDRGWRDHGREAQGAARRGRPVSPRERPDTERQRVAQELPGGL</sequence>
<dbReference type="EMBL" id="CADCVC010000009">
    <property type="protein sequence ID" value="CAA9423305.1"/>
    <property type="molecule type" value="Genomic_DNA"/>
</dbReference>
<dbReference type="GO" id="GO:0046820">
    <property type="term" value="F:4-amino-4-deoxychorismate synthase activity"/>
    <property type="evidence" value="ECO:0007669"/>
    <property type="project" value="UniProtKB-EC"/>
</dbReference>
<proteinExistence type="predicted"/>
<feature type="compositionally biased region" description="Basic and acidic residues" evidence="1">
    <location>
        <begin position="143"/>
        <end position="155"/>
    </location>
</feature>
<keyword evidence="2" id="KW-0808">Transferase</keyword>
<dbReference type="GO" id="GO:0004049">
    <property type="term" value="F:anthranilate synthase activity"/>
    <property type="evidence" value="ECO:0007669"/>
    <property type="project" value="UniProtKB-EC"/>
</dbReference>